<gene>
    <name evidence="1" type="ORF">LCGC14_2862710</name>
</gene>
<accession>A0A0F8YRX8</accession>
<proteinExistence type="predicted"/>
<sequence>YALTIPDAFIDIKIARSPLHFLYADLFTIHMPEYVNIEGTFMWNGARGRTGMTIDKYEDIANNFNSQNIFDDDDKHHFLGFDSSFDDILATFTSLFSLKTGQNIDITDLRIK</sequence>
<name>A0A0F8YRX8_9ZZZZ</name>
<dbReference type="AlphaFoldDB" id="A0A0F8YRX8"/>
<organism evidence="1">
    <name type="scientific">marine sediment metagenome</name>
    <dbReference type="NCBI Taxonomy" id="412755"/>
    <lineage>
        <taxon>unclassified sequences</taxon>
        <taxon>metagenomes</taxon>
        <taxon>ecological metagenomes</taxon>
    </lineage>
</organism>
<protein>
    <submittedName>
        <fullName evidence="1">Uncharacterized protein</fullName>
    </submittedName>
</protein>
<evidence type="ECO:0000313" key="1">
    <source>
        <dbReference type="EMBL" id="KKK76530.1"/>
    </source>
</evidence>
<reference evidence="1" key="1">
    <citation type="journal article" date="2015" name="Nature">
        <title>Complex archaea that bridge the gap between prokaryotes and eukaryotes.</title>
        <authorList>
            <person name="Spang A."/>
            <person name="Saw J.H."/>
            <person name="Jorgensen S.L."/>
            <person name="Zaremba-Niedzwiedzka K."/>
            <person name="Martijn J."/>
            <person name="Lind A.E."/>
            <person name="van Eijk R."/>
            <person name="Schleper C."/>
            <person name="Guy L."/>
            <person name="Ettema T.J."/>
        </authorList>
    </citation>
    <scope>NUCLEOTIDE SEQUENCE</scope>
</reference>
<feature type="non-terminal residue" evidence="1">
    <location>
        <position position="1"/>
    </location>
</feature>
<comment type="caution">
    <text evidence="1">The sequence shown here is derived from an EMBL/GenBank/DDBJ whole genome shotgun (WGS) entry which is preliminary data.</text>
</comment>
<dbReference type="EMBL" id="LAZR01055363">
    <property type="protein sequence ID" value="KKK76530.1"/>
    <property type="molecule type" value="Genomic_DNA"/>
</dbReference>